<dbReference type="Pfam" id="PF01433">
    <property type="entry name" value="Peptidase_M1"/>
    <property type="match status" value="1"/>
</dbReference>
<feature type="transmembrane region" description="Helical" evidence="1">
    <location>
        <begin position="20"/>
        <end position="38"/>
    </location>
</feature>
<dbReference type="EMBL" id="CP050995">
    <property type="protein sequence ID" value="QIY90647.1"/>
    <property type="molecule type" value="Genomic_DNA"/>
</dbReference>
<keyword evidence="1" id="KW-0472">Membrane</keyword>
<keyword evidence="4" id="KW-1185">Reference proteome</keyword>
<dbReference type="RefSeq" id="WP_168238223.1">
    <property type="nucleotide sequence ID" value="NZ_CP050995.1"/>
</dbReference>
<keyword evidence="1" id="KW-0812">Transmembrane</keyword>
<protein>
    <submittedName>
        <fullName evidence="3">Aminopeptidase</fullName>
    </submittedName>
</protein>
<feature type="transmembrane region" description="Helical" evidence="1">
    <location>
        <begin position="50"/>
        <end position="76"/>
    </location>
</feature>
<gene>
    <name evidence="3" type="ORF">FOB44_08185</name>
</gene>
<feature type="transmembrane region" description="Helical" evidence="1">
    <location>
        <begin position="171"/>
        <end position="191"/>
    </location>
</feature>
<feature type="transmembrane region" description="Helical" evidence="1">
    <location>
        <begin position="558"/>
        <end position="578"/>
    </location>
</feature>
<keyword evidence="3" id="KW-0645">Protease</keyword>
<dbReference type="InterPro" id="IPR027268">
    <property type="entry name" value="Peptidase_M4/M1_CTD_sf"/>
</dbReference>
<evidence type="ECO:0000313" key="4">
    <source>
        <dbReference type="Proteomes" id="UP000501570"/>
    </source>
</evidence>
<evidence type="ECO:0000259" key="2">
    <source>
        <dbReference type="Pfam" id="PF01433"/>
    </source>
</evidence>
<name>A0ABX6KPU4_CHRGL</name>
<keyword evidence="3" id="KW-0378">Hydrolase</keyword>
<feature type="transmembrane region" description="Helical" evidence="1">
    <location>
        <begin position="317"/>
        <end position="339"/>
    </location>
</feature>
<feature type="domain" description="Peptidase M1 membrane alanine aminopeptidase" evidence="2">
    <location>
        <begin position="843"/>
        <end position="1024"/>
    </location>
</feature>
<dbReference type="Proteomes" id="UP000501570">
    <property type="component" value="Chromosome"/>
</dbReference>
<dbReference type="SUPFAM" id="SSF55486">
    <property type="entry name" value="Metalloproteases ('zincins'), catalytic domain"/>
    <property type="match status" value="1"/>
</dbReference>
<organism evidence="3 4">
    <name type="scientific">Chryseobacterium gallinarum</name>
    <dbReference type="NCBI Taxonomy" id="1324352"/>
    <lineage>
        <taxon>Bacteria</taxon>
        <taxon>Pseudomonadati</taxon>
        <taxon>Bacteroidota</taxon>
        <taxon>Flavobacteriia</taxon>
        <taxon>Flavobacteriales</taxon>
        <taxon>Weeksellaceae</taxon>
        <taxon>Chryseobacterium group</taxon>
        <taxon>Chryseobacterium</taxon>
    </lineage>
</organism>
<sequence>MNTIFLFEAGRPIKHRSGYLIALALTGIGIFCGSRFNLTVGEGIFLNSPYTIGFMTGLLSISLIFPGVIYALQLLFKEADSRFDLLMFSFPVDKKSYLTGKFCSYYVQLFLSFFFLMTGFMTGQAMRTGSEMQDGFQVVYYLYPLLVFGLFNTFFISSLLFFVSFIIRKKLLVVVTGLFLYVLYMVVLLFSNSPFMAGSMPQSLEAQQFSAWLDPFGISSYFLDAKVFSVHQKNTQIVPFTHYLLFNRLMFSGISVIFLLLSFRLFSFSHISKRKIKKEPQRYSSPVISSEEYKVAFPIFNRKSSVQAILSFAKTDLIYLFKTVTIPAVTILLIFFIGMEMYAEIEKGIRLPQKYASSGLMATTISENFHILGILVVVYFLNDLYWRSHSSGFFLIEKSTFFSKAKWAGHCISMSILLFFFTGILIIEGVIFQIVYGYWHLDWNAYLGVFIFNTFPLILFTSLILLINDLIKNKFIALGISVVSSFVFAGPASQMLFSYPLLRIFSDFRGSYSDFNGYGTYEEAFLQRLLFGAGIMAVLWLAVHFIKTKKLSAVQYSVCFLLLFSGIYSGSLFMKGYIPKNEESSVLHAAQYEKKYRKYEHLPQPDITDVTTEIKLYPSKNTYEITGKYLLKNQTGSPVSKILINFNKDLRLKSAIFKYGSEIIPIAENTAEISLNQPMAPEAEAVLDFELSYQWFAVNGHQSFNAIIENGSFARISRYYPGIGYQKGEEIQDEQKRKEYRLGKLEPLQSPENPAVFKKDFITLDMTLSTEGNQTAVGTGDLIKSWSTAGRNYFRYHAKNIPFRFAFSSAVYQIQRVNYKGILINVLYHKKHGENVEHLIQNAKLTLDYCQQNFGQYPFSTITFAEISSFTRGFAATAYPSVIFMPEDMIFHANIHADKEQDVINELAGHELSHLWWGNSQIDPDHREGSVMLTETLAMYTEMMFYKKMHGKEKMTDRIRVHQQIYDNEKGLSENVPIYRATGKVPHISYYKGAVAMVKLSELIGEEKVNLALRNFLSNNRYPKKPGSLDLLKEFYHVSPPGMRPQIDGLFKVIENTAPSYSLKGPSVKEKINDPIGSF</sequence>
<keyword evidence="3" id="KW-0031">Aminopeptidase</keyword>
<feature type="transmembrane region" description="Helical" evidence="1">
    <location>
        <begin position="249"/>
        <end position="268"/>
    </location>
</feature>
<dbReference type="InterPro" id="IPR014782">
    <property type="entry name" value="Peptidase_M1_dom"/>
</dbReference>
<feature type="transmembrane region" description="Helical" evidence="1">
    <location>
        <begin position="359"/>
        <end position="381"/>
    </location>
</feature>
<reference evidence="3 4" key="1">
    <citation type="submission" date="2019-09" db="EMBL/GenBank/DDBJ databases">
        <title>FDA dAtabase for Regulatory Grade micrObial Sequences (FDA-ARGOS): Supporting development and validation of Infectious Disease Dx tests.</title>
        <authorList>
            <person name="Sciortino C."/>
            <person name="Tallon L."/>
            <person name="Sadzewicz L."/>
            <person name="Vavikolanu K."/>
            <person name="Mehta A."/>
            <person name="Aluvathingal J."/>
            <person name="Nadendla S."/>
            <person name="Nandy P."/>
            <person name="Geyer C."/>
            <person name="Yan Y."/>
            <person name="Sichtig H."/>
        </authorList>
    </citation>
    <scope>NUCLEOTIDE SEQUENCE [LARGE SCALE GENOMIC DNA]</scope>
    <source>
        <strain evidence="3 4">FDAARGOS_636</strain>
    </source>
</reference>
<dbReference type="GO" id="GO:0004177">
    <property type="term" value="F:aminopeptidase activity"/>
    <property type="evidence" value="ECO:0007669"/>
    <property type="project" value="UniProtKB-KW"/>
</dbReference>
<evidence type="ECO:0000256" key="1">
    <source>
        <dbReference type="SAM" id="Phobius"/>
    </source>
</evidence>
<proteinExistence type="predicted"/>
<feature type="transmembrane region" description="Helical" evidence="1">
    <location>
        <begin position="525"/>
        <end position="546"/>
    </location>
</feature>
<feature type="transmembrane region" description="Helical" evidence="1">
    <location>
        <begin position="141"/>
        <end position="164"/>
    </location>
</feature>
<dbReference type="Gene3D" id="1.10.390.10">
    <property type="entry name" value="Neutral Protease Domain 2"/>
    <property type="match status" value="1"/>
</dbReference>
<feature type="transmembrane region" description="Helical" evidence="1">
    <location>
        <begin position="475"/>
        <end position="497"/>
    </location>
</feature>
<evidence type="ECO:0000313" key="3">
    <source>
        <dbReference type="EMBL" id="QIY90647.1"/>
    </source>
</evidence>
<keyword evidence="1" id="KW-1133">Transmembrane helix</keyword>
<feature type="transmembrane region" description="Helical" evidence="1">
    <location>
        <begin position="97"/>
        <end position="121"/>
    </location>
</feature>
<feature type="transmembrane region" description="Helical" evidence="1">
    <location>
        <begin position="445"/>
        <end position="468"/>
    </location>
</feature>
<accession>A0ABX6KPU4</accession>
<feature type="transmembrane region" description="Helical" evidence="1">
    <location>
        <begin position="416"/>
        <end position="439"/>
    </location>
</feature>